<evidence type="ECO:0000259" key="10">
    <source>
        <dbReference type="PROSITE" id="PS51465"/>
    </source>
</evidence>
<feature type="transmembrane region" description="Helical" evidence="9">
    <location>
        <begin position="598"/>
        <end position="619"/>
    </location>
</feature>
<dbReference type="EMBL" id="CVRI01000001">
    <property type="protein sequence ID" value="CRK86316.1"/>
    <property type="molecule type" value="Genomic_DNA"/>
</dbReference>
<keyword evidence="6 9" id="KW-0472">Membrane</keyword>
<keyword evidence="3" id="KW-1003">Cell membrane</keyword>
<proteinExistence type="inferred from homology"/>
<feature type="transmembrane region" description="Helical" evidence="9">
    <location>
        <begin position="119"/>
        <end position="141"/>
    </location>
</feature>
<feature type="transmembrane region" description="Helical" evidence="9">
    <location>
        <begin position="92"/>
        <end position="112"/>
    </location>
</feature>
<evidence type="ECO:0000313" key="11">
    <source>
        <dbReference type="EMBL" id="CRK86316.1"/>
    </source>
</evidence>
<accession>A0A1J1HFX6</accession>
<protein>
    <submittedName>
        <fullName evidence="11">CLUMA_CG000032, isoform A</fullName>
    </submittedName>
</protein>
<sequence>MLRPSSLYRSDSRREPTIEASANNIHKDSIDCGISVLKCCNTPRCQKLANKKTFMIVLGICAILQGAIESYFRISAKKAAMIHNYDPRIVDWLLVASGIFQGTFAIIVAHWGNRLHRTAWLGGLFMLQSILCIIVIIPTIVNNTAENNTIDAIENSVLCIRFASGALQLDNSHGFTTLILLFVLQFGIALGMIAFYTLGFSYLDDNLHEHESPAFLAGALAAKFWGYQFGTLISFLVGLTSLGWFAGWIFLSPILFAIGFIAVLFPKRLLSTVVRQAANSILERATNSSHASLADTKFMADIDFFPTIIRLFTNKILILNILAAVFIQTAFINFSRHETNYLQSRFFLPTTETDGIHREWTSQLITSLLKPPVVALAILVTGFGIAKINPRPRKLVIWNITAASLVAAFFITSIFIECENTTIAGSQRGKILMPLCAQSCFCSSNVPFMPVCPENGVQTYYSPCYAGCGAEIFINNVRMFGNCSCGVDVQMPMTNLMATEGACGMEECQPFWISYQVFSVIIAGLIASTLIGKLIITLRAVLPQDKATAIGVELFALGLIIFIPGKIAYRLIANNFCQYAAPDQFLCFLHESPDYGDWLNIVTASLIGIGVIFEVFLLFSVGDLPLYGDEPEDVYRPIEMENIRRDDNENVTSNTALLSNNNNNNGNESMPIQNVNNGVTYAQILRSNQNPNQTLTSDNNSEQFDFRLQTPSQTRPQMLIHGEGITSGRSSVSSGYIDLTQNMNQRTQRPVARPTSPETSF</sequence>
<evidence type="ECO:0000256" key="9">
    <source>
        <dbReference type="SAM" id="Phobius"/>
    </source>
</evidence>
<feature type="region of interest" description="Disordered" evidence="8">
    <location>
        <begin position="742"/>
        <end position="761"/>
    </location>
</feature>
<feature type="transmembrane region" description="Helical" evidence="9">
    <location>
        <begin position="245"/>
        <end position="265"/>
    </location>
</feature>
<feature type="transmembrane region" description="Helical" evidence="9">
    <location>
        <begin position="368"/>
        <end position="388"/>
    </location>
</feature>
<evidence type="ECO:0000256" key="4">
    <source>
        <dbReference type="ARBA" id="ARBA00022692"/>
    </source>
</evidence>
<feature type="transmembrane region" description="Helical" evidence="9">
    <location>
        <begin position="512"/>
        <end position="536"/>
    </location>
</feature>
<name>A0A1J1HFX6_9DIPT</name>
<dbReference type="AlphaFoldDB" id="A0A1J1HFX6"/>
<feature type="domain" description="Kazal-like" evidence="10">
    <location>
        <begin position="430"/>
        <end position="484"/>
    </location>
</feature>
<dbReference type="InterPro" id="IPR002350">
    <property type="entry name" value="Kazal_dom"/>
</dbReference>
<dbReference type="GO" id="GO:0015347">
    <property type="term" value="F:sodium-independent organic anion transmembrane transporter activity"/>
    <property type="evidence" value="ECO:0007669"/>
    <property type="project" value="TreeGrafter"/>
</dbReference>
<feature type="transmembrane region" description="Helical" evidence="9">
    <location>
        <begin position="215"/>
        <end position="239"/>
    </location>
</feature>
<evidence type="ECO:0000313" key="12">
    <source>
        <dbReference type="Proteomes" id="UP000183832"/>
    </source>
</evidence>
<dbReference type="STRING" id="568069.A0A1J1HFX6"/>
<evidence type="ECO:0000256" key="7">
    <source>
        <dbReference type="ARBA" id="ARBA00023157"/>
    </source>
</evidence>
<evidence type="ECO:0000256" key="5">
    <source>
        <dbReference type="ARBA" id="ARBA00022989"/>
    </source>
</evidence>
<reference evidence="11 12" key="1">
    <citation type="submission" date="2015-04" db="EMBL/GenBank/DDBJ databases">
        <authorList>
            <person name="Syromyatnikov M.Y."/>
            <person name="Popov V.N."/>
        </authorList>
    </citation>
    <scope>NUCLEOTIDE SEQUENCE [LARGE SCALE GENOMIC DNA]</scope>
</reference>
<evidence type="ECO:0000256" key="3">
    <source>
        <dbReference type="ARBA" id="ARBA00022475"/>
    </source>
</evidence>
<dbReference type="Pfam" id="PF03137">
    <property type="entry name" value="OATP"/>
    <property type="match status" value="1"/>
</dbReference>
<dbReference type="Gene3D" id="1.20.1250.20">
    <property type="entry name" value="MFS general substrate transporter like domains"/>
    <property type="match status" value="1"/>
</dbReference>
<evidence type="ECO:0000256" key="6">
    <source>
        <dbReference type="ARBA" id="ARBA00023136"/>
    </source>
</evidence>
<feature type="transmembrane region" description="Helical" evidence="9">
    <location>
        <begin position="395"/>
        <end position="416"/>
    </location>
</feature>
<comment type="subcellular location">
    <subcellularLocation>
        <location evidence="1">Cell membrane</location>
        <topology evidence="1">Multi-pass membrane protein</topology>
    </subcellularLocation>
</comment>
<dbReference type="GO" id="GO:0043252">
    <property type="term" value="P:sodium-independent organic anion transport"/>
    <property type="evidence" value="ECO:0007669"/>
    <property type="project" value="TreeGrafter"/>
</dbReference>
<organism evidence="11 12">
    <name type="scientific">Clunio marinus</name>
    <dbReference type="NCBI Taxonomy" id="568069"/>
    <lineage>
        <taxon>Eukaryota</taxon>
        <taxon>Metazoa</taxon>
        <taxon>Ecdysozoa</taxon>
        <taxon>Arthropoda</taxon>
        <taxon>Hexapoda</taxon>
        <taxon>Insecta</taxon>
        <taxon>Pterygota</taxon>
        <taxon>Neoptera</taxon>
        <taxon>Endopterygota</taxon>
        <taxon>Diptera</taxon>
        <taxon>Nematocera</taxon>
        <taxon>Chironomoidea</taxon>
        <taxon>Chironomidae</taxon>
        <taxon>Clunio</taxon>
    </lineage>
</organism>
<comment type="similarity">
    <text evidence="2">Belongs to the organo anion transporter (TC 2.A.60) family.</text>
</comment>
<keyword evidence="5 9" id="KW-1133">Transmembrane helix</keyword>
<dbReference type="PANTHER" id="PTHR11388">
    <property type="entry name" value="ORGANIC ANION TRANSPORTER"/>
    <property type="match status" value="1"/>
</dbReference>
<dbReference type="GO" id="GO:0016323">
    <property type="term" value="C:basolateral plasma membrane"/>
    <property type="evidence" value="ECO:0007669"/>
    <property type="project" value="TreeGrafter"/>
</dbReference>
<evidence type="ECO:0000256" key="2">
    <source>
        <dbReference type="ARBA" id="ARBA00009657"/>
    </source>
</evidence>
<dbReference type="SUPFAM" id="SSF103473">
    <property type="entry name" value="MFS general substrate transporter"/>
    <property type="match status" value="1"/>
</dbReference>
<gene>
    <name evidence="11" type="ORF">CLUMA_CG000032</name>
</gene>
<dbReference type="InterPro" id="IPR036259">
    <property type="entry name" value="MFS_trans_sf"/>
</dbReference>
<feature type="transmembrane region" description="Helical" evidence="9">
    <location>
        <begin position="548"/>
        <end position="569"/>
    </location>
</feature>
<feature type="transmembrane region" description="Helical" evidence="9">
    <location>
        <begin position="316"/>
        <end position="334"/>
    </location>
</feature>
<feature type="transmembrane region" description="Helical" evidence="9">
    <location>
        <begin position="178"/>
        <end position="203"/>
    </location>
</feature>
<keyword evidence="12" id="KW-1185">Reference proteome</keyword>
<dbReference type="InterPro" id="IPR004156">
    <property type="entry name" value="OATP"/>
</dbReference>
<dbReference type="PANTHER" id="PTHR11388:SF158">
    <property type="entry name" value="ORGANIC ANION TRANSPORTING POLYPEPTIDE 33EB"/>
    <property type="match status" value="1"/>
</dbReference>
<evidence type="ECO:0000256" key="8">
    <source>
        <dbReference type="SAM" id="MobiDB-lite"/>
    </source>
</evidence>
<keyword evidence="7" id="KW-1015">Disulfide bond</keyword>
<feature type="transmembrane region" description="Helical" evidence="9">
    <location>
        <begin position="54"/>
        <end position="72"/>
    </location>
</feature>
<dbReference type="PROSITE" id="PS51465">
    <property type="entry name" value="KAZAL_2"/>
    <property type="match status" value="1"/>
</dbReference>
<evidence type="ECO:0000256" key="1">
    <source>
        <dbReference type="ARBA" id="ARBA00004651"/>
    </source>
</evidence>
<keyword evidence="4 9" id="KW-0812">Transmembrane</keyword>
<dbReference type="OrthoDB" id="5062115at2759"/>
<dbReference type="Proteomes" id="UP000183832">
    <property type="component" value="Unassembled WGS sequence"/>
</dbReference>